<sequence length="210" mass="23101">MPADSTEIALIRHFPTDWNREQRLQGRADRPLTADARARLAELRLPRPWDRAAIVASTLCRARETAESLAEGRPVQLDARLVEQDWGDWEGLIGEALLADPASGFVATHLMGPDFRPPNGETARDVLARVRPALAGIGGSGRRTLLVVHKAVMRHLMREAHGLPAEAEAPEIKRARLYPMRCDAQGRLSDPAAPMRLVPRREAARDGAAP</sequence>
<accession>A0ABQ6LLY0</accession>
<dbReference type="PANTHER" id="PTHR48100:SF62">
    <property type="entry name" value="GLUCOSYL-3-PHOSPHOGLYCERATE PHOSPHATASE"/>
    <property type="match status" value="1"/>
</dbReference>
<organism evidence="2 3">
    <name type="scientific">Paralimibaculum aggregatum</name>
    <dbReference type="NCBI Taxonomy" id="3036245"/>
    <lineage>
        <taxon>Bacteria</taxon>
        <taxon>Pseudomonadati</taxon>
        <taxon>Pseudomonadota</taxon>
        <taxon>Alphaproteobacteria</taxon>
        <taxon>Rhodobacterales</taxon>
        <taxon>Paracoccaceae</taxon>
        <taxon>Paralimibaculum</taxon>
    </lineage>
</organism>
<reference evidence="2 3" key="1">
    <citation type="submission" date="2023-04" db="EMBL/GenBank/DDBJ databases">
        <title>Marinoamorphus aggregata gen. nov., sp. Nov., isolate from tissue of brittle star Ophioplocus japonicus.</title>
        <authorList>
            <person name="Kawano K."/>
            <person name="Sawayama S."/>
            <person name="Nakagawa S."/>
        </authorList>
    </citation>
    <scope>NUCLEOTIDE SEQUENCE [LARGE SCALE GENOMIC DNA]</scope>
    <source>
        <strain evidence="2 3">NKW23</strain>
    </source>
</reference>
<feature type="region of interest" description="Disordered" evidence="1">
    <location>
        <begin position="188"/>
        <end position="210"/>
    </location>
</feature>
<proteinExistence type="predicted"/>
<dbReference type="EMBL" id="BSYI01000006">
    <property type="protein sequence ID" value="GMG81833.1"/>
    <property type="molecule type" value="Genomic_DNA"/>
</dbReference>
<dbReference type="SUPFAM" id="SSF53254">
    <property type="entry name" value="Phosphoglycerate mutase-like"/>
    <property type="match status" value="1"/>
</dbReference>
<evidence type="ECO:0000313" key="2">
    <source>
        <dbReference type="EMBL" id="GMG81833.1"/>
    </source>
</evidence>
<dbReference type="PANTHER" id="PTHR48100">
    <property type="entry name" value="BROAD-SPECIFICITY PHOSPHATASE YOR283W-RELATED"/>
    <property type="match status" value="1"/>
</dbReference>
<feature type="compositionally biased region" description="Basic and acidic residues" evidence="1">
    <location>
        <begin position="199"/>
        <end position="210"/>
    </location>
</feature>
<dbReference type="Pfam" id="PF00300">
    <property type="entry name" value="His_Phos_1"/>
    <property type="match status" value="1"/>
</dbReference>
<dbReference type="InterPro" id="IPR013078">
    <property type="entry name" value="His_Pase_superF_clade-1"/>
</dbReference>
<gene>
    <name evidence="2" type="ORF">LNKW23_10460</name>
</gene>
<dbReference type="SMART" id="SM00855">
    <property type="entry name" value="PGAM"/>
    <property type="match status" value="1"/>
</dbReference>
<dbReference type="InterPro" id="IPR029033">
    <property type="entry name" value="His_PPase_superfam"/>
</dbReference>
<dbReference type="RefSeq" id="WP_285670558.1">
    <property type="nucleotide sequence ID" value="NZ_BSYI01000006.1"/>
</dbReference>
<protein>
    <recommendedName>
        <fullName evidence="4">Histidine phosphatase family protein</fullName>
    </recommendedName>
</protein>
<name>A0ABQ6LLY0_9RHOB</name>
<dbReference type="Gene3D" id="3.40.50.1240">
    <property type="entry name" value="Phosphoglycerate mutase-like"/>
    <property type="match status" value="1"/>
</dbReference>
<evidence type="ECO:0008006" key="4">
    <source>
        <dbReference type="Google" id="ProtNLM"/>
    </source>
</evidence>
<dbReference type="Proteomes" id="UP001239909">
    <property type="component" value="Unassembled WGS sequence"/>
</dbReference>
<evidence type="ECO:0000256" key="1">
    <source>
        <dbReference type="SAM" id="MobiDB-lite"/>
    </source>
</evidence>
<dbReference type="InterPro" id="IPR050275">
    <property type="entry name" value="PGM_Phosphatase"/>
</dbReference>
<evidence type="ECO:0000313" key="3">
    <source>
        <dbReference type="Proteomes" id="UP001239909"/>
    </source>
</evidence>
<dbReference type="CDD" id="cd07067">
    <property type="entry name" value="HP_PGM_like"/>
    <property type="match status" value="1"/>
</dbReference>
<comment type="caution">
    <text evidence="2">The sequence shown here is derived from an EMBL/GenBank/DDBJ whole genome shotgun (WGS) entry which is preliminary data.</text>
</comment>
<keyword evidence="3" id="KW-1185">Reference proteome</keyword>